<keyword evidence="3" id="KW-1185">Reference proteome</keyword>
<evidence type="ECO:0000313" key="3">
    <source>
        <dbReference type="Proteomes" id="UP000324222"/>
    </source>
</evidence>
<protein>
    <submittedName>
        <fullName evidence="2">Uncharacterized protein</fullName>
    </submittedName>
</protein>
<comment type="caution">
    <text evidence="2">The sequence shown here is derived from an EMBL/GenBank/DDBJ whole genome shotgun (WGS) entry which is preliminary data.</text>
</comment>
<evidence type="ECO:0000313" key="2">
    <source>
        <dbReference type="EMBL" id="MPC45689.1"/>
    </source>
</evidence>
<accession>A0A5B7FKN1</accession>
<sequence length="111" mass="12282">MPAGSGASRLYLHYNYQDKYFPQHYSLSASTMSYITVNDNGSARRIHHVSTLQRHPGAPHPPAHTTSSPAKTKAVQYPPARMEQEAADPSTHKQKIPTSVINVAKLTKMLN</sequence>
<organism evidence="2 3">
    <name type="scientific">Portunus trituberculatus</name>
    <name type="common">Swimming crab</name>
    <name type="synonym">Neptunus trituberculatus</name>
    <dbReference type="NCBI Taxonomy" id="210409"/>
    <lineage>
        <taxon>Eukaryota</taxon>
        <taxon>Metazoa</taxon>
        <taxon>Ecdysozoa</taxon>
        <taxon>Arthropoda</taxon>
        <taxon>Crustacea</taxon>
        <taxon>Multicrustacea</taxon>
        <taxon>Malacostraca</taxon>
        <taxon>Eumalacostraca</taxon>
        <taxon>Eucarida</taxon>
        <taxon>Decapoda</taxon>
        <taxon>Pleocyemata</taxon>
        <taxon>Brachyura</taxon>
        <taxon>Eubrachyura</taxon>
        <taxon>Portunoidea</taxon>
        <taxon>Portunidae</taxon>
        <taxon>Portuninae</taxon>
        <taxon>Portunus</taxon>
    </lineage>
</organism>
<gene>
    <name evidence="2" type="ORF">E2C01_039395</name>
</gene>
<dbReference type="EMBL" id="VSRR010006848">
    <property type="protein sequence ID" value="MPC45689.1"/>
    <property type="molecule type" value="Genomic_DNA"/>
</dbReference>
<feature type="region of interest" description="Disordered" evidence="1">
    <location>
        <begin position="50"/>
        <end position="76"/>
    </location>
</feature>
<dbReference type="Proteomes" id="UP000324222">
    <property type="component" value="Unassembled WGS sequence"/>
</dbReference>
<evidence type="ECO:0000256" key="1">
    <source>
        <dbReference type="SAM" id="MobiDB-lite"/>
    </source>
</evidence>
<reference evidence="2 3" key="1">
    <citation type="submission" date="2019-05" db="EMBL/GenBank/DDBJ databases">
        <title>Another draft genome of Portunus trituberculatus and its Hox gene families provides insights of decapod evolution.</title>
        <authorList>
            <person name="Jeong J.-H."/>
            <person name="Song I."/>
            <person name="Kim S."/>
            <person name="Choi T."/>
            <person name="Kim D."/>
            <person name="Ryu S."/>
            <person name="Kim W."/>
        </authorList>
    </citation>
    <scope>NUCLEOTIDE SEQUENCE [LARGE SCALE GENOMIC DNA]</scope>
    <source>
        <tissue evidence="2">Muscle</tissue>
    </source>
</reference>
<dbReference type="AlphaFoldDB" id="A0A5B7FKN1"/>
<proteinExistence type="predicted"/>
<name>A0A5B7FKN1_PORTR</name>